<protein>
    <submittedName>
        <fullName evidence="1">Beta-propeller repeat protein</fullName>
    </submittedName>
</protein>
<keyword evidence="2" id="KW-1185">Reference proteome</keyword>
<accession>A0A518ELK7</accession>
<dbReference type="InterPro" id="IPR010620">
    <property type="entry name" value="SBBP_repeat"/>
</dbReference>
<reference evidence="1 2" key="1">
    <citation type="submission" date="2019-02" db="EMBL/GenBank/DDBJ databases">
        <title>Deep-cultivation of Planctomycetes and their phenomic and genomic characterization uncovers novel biology.</title>
        <authorList>
            <person name="Wiegand S."/>
            <person name="Jogler M."/>
            <person name="Boedeker C."/>
            <person name="Pinto D."/>
            <person name="Vollmers J."/>
            <person name="Rivas-Marin E."/>
            <person name="Kohn T."/>
            <person name="Peeters S.H."/>
            <person name="Heuer A."/>
            <person name="Rast P."/>
            <person name="Oberbeckmann S."/>
            <person name="Bunk B."/>
            <person name="Jeske O."/>
            <person name="Meyerdierks A."/>
            <person name="Storesund J.E."/>
            <person name="Kallscheuer N."/>
            <person name="Luecker S."/>
            <person name="Lage O.M."/>
            <person name="Pohl T."/>
            <person name="Merkel B.J."/>
            <person name="Hornburger P."/>
            <person name="Mueller R.-W."/>
            <person name="Bruemmer F."/>
            <person name="Labrenz M."/>
            <person name="Spormann A.M."/>
            <person name="Op den Camp H."/>
            <person name="Overmann J."/>
            <person name="Amann R."/>
            <person name="Jetten M.S.M."/>
            <person name="Mascher T."/>
            <person name="Medema M.H."/>
            <person name="Devos D.P."/>
            <person name="Kaster A.-K."/>
            <person name="Ovreas L."/>
            <person name="Rohde M."/>
            <person name="Galperin M.Y."/>
            <person name="Jogler C."/>
        </authorList>
    </citation>
    <scope>NUCLEOTIDE SEQUENCE [LARGE SCALE GENOMIC DNA]</scope>
    <source>
        <strain evidence="1 2">Poly30</strain>
    </source>
</reference>
<dbReference type="OrthoDB" id="253958at2"/>
<proteinExistence type="predicted"/>
<dbReference type="SUPFAM" id="SSF101898">
    <property type="entry name" value="NHL repeat"/>
    <property type="match status" value="1"/>
</dbReference>
<organism evidence="1 2">
    <name type="scientific">Saltatorellus ferox</name>
    <dbReference type="NCBI Taxonomy" id="2528018"/>
    <lineage>
        <taxon>Bacteria</taxon>
        <taxon>Pseudomonadati</taxon>
        <taxon>Planctomycetota</taxon>
        <taxon>Planctomycetia</taxon>
        <taxon>Planctomycetia incertae sedis</taxon>
        <taxon>Saltatorellus</taxon>
    </lineage>
</organism>
<dbReference type="Pfam" id="PF06739">
    <property type="entry name" value="SBBP"/>
    <property type="match status" value="2"/>
</dbReference>
<dbReference type="PANTHER" id="PTHR42754:SF1">
    <property type="entry name" value="LIPOPROTEIN"/>
    <property type="match status" value="1"/>
</dbReference>
<evidence type="ECO:0000313" key="2">
    <source>
        <dbReference type="Proteomes" id="UP000320390"/>
    </source>
</evidence>
<sequence>MGGAGPMGRLLVRRAGWEKIVATVVGRSVAISLSLGFATLAGAQSANWISQFGTADVESGAKVAADGVGGVFVATGSGAAVFGPSTVLLARYDGSGQQVWTQTIASGGRDEIGGAASDGTGGLLACGTTDGSLGGPSAGGSDGWVGRFDAAGGQVWLTQIGSTVFDSCLAVAEDGAGGVFVCGTTQGDLSGTSGSLNDAWLARLDATGNVTWIRQYDSGATETATGLAVDGVGGLYLCGTTTGDLFGSALGQSDAWVARLDLAGNPIWGEQWGSMDIESAPLVALDGAGGIFVAGNTNGDLGISSAGSGDVWITRFNQFGNLTWLRQFGSPENDACADLASDLTGGIYLTGSTTGVLGASSLGGLDAWVARYDLDGDRTWLRQFGSTAADRASGVAVFQPGQFFLGGSTGHELAGPSAGQDDAWVASFDSLLAATYCSSPANSTGAPAALMALGSSAVGMNRLRLRCESLPRFVFGYVLASRTQGFAANPSGSQGNLCVSGAVGRFVGPGQVQNSGGNGVIELAVDLSALPQPLGFVSAQAGETWNFQTWFRDANPTVTSNFSPGVAVHFF</sequence>
<dbReference type="Proteomes" id="UP000320390">
    <property type="component" value="Chromosome"/>
</dbReference>
<dbReference type="EMBL" id="CP036434">
    <property type="protein sequence ID" value="QDV04975.1"/>
    <property type="molecule type" value="Genomic_DNA"/>
</dbReference>
<gene>
    <name evidence="1" type="ORF">Poly30_04700</name>
</gene>
<name>A0A518ELK7_9BACT</name>
<dbReference type="AlphaFoldDB" id="A0A518ELK7"/>
<evidence type="ECO:0000313" key="1">
    <source>
        <dbReference type="EMBL" id="QDV04975.1"/>
    </source>
</evidence>
<dbReference type="PANTHER" id="PTHR42754">
    <property type="entry name" value="ENDOGLUCANASE"/>
    <property type="match status" value="1"/>
</dbReference>